<protein>
    <recommendedName>
        <fullName evidence="1">F-box domain-containing protein</fullName>
    </recommendedName>
</protein>
<evidence type="ECO:0000313" key="2">
    <source>
        <dbReference type="EMBL" id="CAL1290861.1"/>
    </source>
</evidence>
<organism evidence="2 3">
    <name type="scientific">Larinioides sclopetarius</name>
    <dbReference type="NCBI Taxonomy" id="280406"/>
    <lineage>
        <taxon>Eukaryota</taxon>
        <taxon>Metazoa</taxon>
        <taxon>Ecdysozoa</taxon>
        <taxon>Arthropoda</taxon>
        <taxon>Chelicerata</taxon>
        <taxon>Arachnida</taxon>
        <taxon>Araneae</taxon>
        <taxon>Araneomorphae</taxon>
        <taxon>Entelegynae</taxon>
        <taxon>Araneoidea</taxon>
        <taxon>Araneidae</taxon>
        <taxon>Larinioides</taxon>
    </lineage>
</organism>
<dbReference type="PANTHER" id="PTHR38926:SF5">
    <property type="entry name" value="F-BOX AND LEUCINE-RICH REPEAT PROTEIN 6"/>
    <property type="match status" value="1"/>
</dbReference>
<dbReference type="Proteomes" id="UP001497382">
    <property type="component" value="Unassembled WGS sequence"/>
</dbReference>
<dbReference type="AlphaFoldDB" id="A0AAV2B3N2"/>
<keyword evidence="3" id="KW-1185">Reference proteome</keyword>
<evidence type="ECO:0000259" key="1">
    <source>
        <dbReference type="Pfam" id="PF12937"/>
    </source>
</evidence>
<dbReference type="InterPro" id="IPR036047">
    <property type="entry name" value="F-box-like_dom_sf"/>
</dbReference>
<proteinExistence type="predicted"/>
<reference evidence="2 3" key="1">
    <citation type="submission" date="2024-04" db="EMBL/GenBank/DDBJ databases">
        <authorList>
            <person name="Rising A."/>
            <person name="Reimegard J."/>
            <person name="Sonavane S."/>
            <person name="Akerstrom W."/>
            <person name="Nylinder S."/>
            <person name="Hedman E."/>
            <person name="Kallberg Y."/>
        </authorList>
    </citation>
    <scope>NUCLEOTIDE SEQUENCE [LARGE SCALE GENOMIC DNA]</scope>
</reference>
<dbReference type="InterPro" id="IPR001810">
    <property type="entry name" value="F-box_dom"/>
</dbReference>
<evidence type="ECO:0000313" key="3">
    <source>
        <dbReference type="Proteomes" id="UP001497382"/>
    </source>
</evidence>
<feature type="domain" description="F-box" evidence="1">
    <location>
        <begin position="4"/>
        <end position="52"/>
    </location>
</feature>
<comment type="caution">
    <text evidence="2">The sequence shown here is derived from an EMBL/GenBank/DDBJ whole genome shotgun (WGS) entry which is preliminary data.</text>
</comment>
<dbReference type="SUPFAM" id="SSF52047">
    <property type="entry name" value="RNI-like"/>
    <property type="match status" value="1"/>
</dbReference>
<name>A0AAV2B3N2_9ARAC</name>
<dbReference type="Gene3D" id="1.20.1280.50">
    <property type="match status" value="1"/>
</dbReference>
<dbReference type="Pfam" id="PF12937">
    <property type="entry name" value="F-box-like"/>
    <property type="match status" value="1"/>
</dbReference>
<dbReference type="EMBL" id="CAXIEN010000271">
    <property type="protein sequence ID" value="CAL1290861.1"/>
    <property type="molecule type" value="Genomic_DNA"/>
</dbReference>
<gene>
    <name evidence="2" type="ORF">LARSCL_LOCUS16743</name>
</gene>
<sequence>MLNINCLPPEILLYIFRLYLQTETQHDFMHCIGKVCRNWHELCKDPSLWQEFDGTLPFEVLKQYCDEGILNECKIIVFSNVENGNVSIPKEIRKMYENLPKLNCVNFSNVMGLRSKQFFVQLASKCPEVQEIIFNDKLHNYKICPWIIGLFKDFLRVRGTNLVSLVFSNLYLRSSIDLFSTIGNSCPNLEVLKVESYHDCTITFPTTQMQSLCPKLRVLCLGYPVTVTNHACVVGFKNLEIFRNPSKLNFLFPRCSVDAVIFESQELKELDISKCVFVKSNCLHPVNYSHLQNLNISSGIVYDIACFIEVIQKWSNSLKVLDASNMTDLSLNDMLQTVILDGGLTNLTTLNLKQTSITIPTMKLIVKNCLQLDVLNLEFCSELEEFSSKYEELIYTQLLYILKQVF</sequence>
<dbReference type="PANTHER" id="PTHR38926">
    <property type="entry name" value="F-BOX DOMAIN CONTAINING PROTEIN, EXPRESSED"/>
    <property type="match status" value="1"/>
</dbReference>
<dbReference type="SUPFAM" id="SSF81383">
    <property type="entry name" value="F-box domain"/>
    <property type="match status" value="1"/>
</dbReference>
<dbReference type="Gene3D" id="3.80.10.10">
    <property type="entry name" value="Ribonuclease Inhibitor"/>
    <property type="match status" value="1"/>
</dbReference>
<dbReference type="InterPro" id="IPR032675">
    <property type="entry name" value="LRR_dom_sf"/>
</dbReference>
<accession>A0AAV2B3N2</accession>